<dbReference type="AlphaFoldDB" id="K7LUZ2"/>
<evidence type="ECO:0000313" key="2">
    <source>
        <dbReference type="EnsemblPlants" id="KRH26042"/>
    </source>
</evidence>
<dbReference type="Proteomes" id="UP000008827">
    <property type="component" value="Chromosome 12"/>
</dbReference>
<reference evidence="1 2" key="1">
    <citation type="journal article" date="2010" name="Nature">
        <title>Genome sequence of the palaeopolyploid soybean.</title>
        <authorList>
            <person name="Schmutz J."/>
            <person name="Cannon S.B."/>
            <person name="Schlueter J."/>
            <person name="Ma J."/>
            <person name="Mitros T."/>
            <person name="Nelson W."/>
            <person name="Hyten D.L."/>
            <person name="Song Q."/>
            <person name="Thelen J.J."/>
            <person name="Cheng J."/>
            <person name="Xu D."/>
            <person name="Hellsten U."/>
            <person name="May G.D."/>
            <person name="Yu Y."/>
            <person name="Sakurai T."/>
            <person name="Umezawa T."/>
            <person name="Bhattacharyya M.K."/>
            <person name="Sandhu D."/>
            <person name="Valliyodan B."/>
            <person name="Lindquist E."/>
            <person name="Peto M."/>
            <person name="Grant D."/>
            <person name="Shu S."/>
            <person name="Goodstein D."/>
            <person name="Barry K."/>
            <person name="Futrell-Griggs M."/>
            <person name="Abernathy B."/>
            <person name="Du J."/>
            <person name="Tian Z."/>
            <person name="Zhu L."/>
            <person name="Gill N."/>
            <person name="Joshi T."/>
            <person name="Libault M."/>
            <person name="Sethuraman A."/>
            <person name="Zhang X.-C."/>
            <person name="Shinozaki K."/>
            <person name="Nguyen H.T."/>
            <person name="Wing R.A."/>
            <person name="Cregan P."/>
            <person name="Specht J."/>
            <person name="Grimwood J."/>
            <person name="Rokhsar D."/>
            <person name="Stacey G."/>
            <person name="Shoemaker R.C."/>
            <person name="Jackson S.A."/>
        </authorList>
    </citation>
    <scope>NUCLEOTIDE SEQUENCE [LARGE SCALE GENOMIC DNA]</scope>
    <source>
        <strain evidence="2">cv. Williams 82</strain>
        <tissue evidence="1">Callus</tissue>
    </source>
</reference>
<gene>
    <name evidence="1" type="ORF">GLYMA_12G147800</name>
</gene>
<dbReference type="EMBL" id="CM000845">
    <property type="protein sequence ID" value="KRH26042.1"/>
    <property type="molecule type" value="Genomic_DNA"/>
</dbReference>
<accession>K7LUZ2</accession>
<dbReference type="HOGENOM" id="CLU_3036222_0_0_1"/>
<sequence>MRTLTSVQDVVFVFSNYNLMNPTTYGTRKEFRCSVHYTQQPSAAITKKEEGKSKF</sequence>
<dbReference type="Gramene" id="KRH26042">
    <property type="protein sequence ID" value="KRH26042"/>
    <property type="gene ID" value="GLYMA_12G147800"/>
</dbReference>
<dbReference type="PaxDb" id="3847-GLYMA12G22410.1"/>
<evidence type="ECO:0000313" key="3">
    <source>
        <dbReference type="Proteomes" id="UP000008827"/>
    </source>
</evidence>
<reference evidence="2" key="2">
    <citation type="submission" date="2018-02" db="UniProtKB">
        <authorList>
            <consortium name="EnsemblPlants"/>
        </authorList>
    </citation>
    <scope>IDENTIFICATION</scope>
    <source>
        <strain evidence="2">Williams 82</strain>
    </source>
</reference>
<evidence type="ECO:0000313" key="1">
    <source>
        <dbReference type="EMBL" id="KRH26042.1"/>
    </source>
</evidence>
<keyword evidence="3" id="KW-1185">Reference proteome</keyword>
<dbReference type="InParanoid" id="K7LUZ2"/>
<name>K7LUZ2_SOYBN</name>
<protein>
    <submittedName>
        <fullName evidence="1 2">Uncharacterized protein</fullName>
    </submittedName>
</protein>
<organism evidence="1">
    <name type="scientific">Glycine max</name>
    <name type="common">Soybean</name>
    <name type="synonym">Glycine hispida</name>
    <dbReference type="NCBI Taxonomy" id="3847"/>
    <lineage>
        <taxon>Eukaryota</taxon>
        <taxon>Viridiplantae</taxon>
        <taxon>Streptophyta</taxon>
        <taxon>Embryophyta</taxon>
        <taxon>Tracheophyta</taxon>
        <taxon>Spermatophyta</taxon>
        <taxon>Magnoliopsida</taxon>
        <taxon>eudicotyledons</taxon>
        <taxon>Gunneridae</taxon>
        <taxon>Pentapetalae</taxon>
        <taxon>rosids</taxon>
        <taxon>fabids</taxon>
        <taxon>Fabales</taxon>
        <taxon>Fabaceae</taxon>
        <taxon>Papilionoideae</taxon>
        <taxon>50 kb inversion clade</taxon>
        <taxon>NPAAA clade</taxon>
        <taxon>indigoferoid/millettioid clade</taxon>
        <taxon>Phaseoleae</taxon>
        <taxon>Glycine</taxon>
        <taxon>Glycine subgen. Soja</taxon>
    </lineage>
</organism>
<proteinExistence type="predicted"/>
<dbReference type="EnsemblPlants" id="KRH26042">
    <property type="protein sequence ID" value="KRH26042"/>
    <property type="gene ID" value="GLYMA_12G147800"/>
</dbReference>
<reference evidence="1" key="3">
    <citation type="submission" date="2018-07" db="EMBL/GenBank/DDBJ databases">
        <title>WGS assembly of Glycine max.</title>
        <authorList>
            <person name="Schmutz J."/>
            <person name="Cannon S."/>
            <person name="Schlueter J."/>
            <person name="Ma J."/>
            <person name="Mitros T."/>
            <person name="Nelson W."/>
            <person name="Hyten D."/>
            <person name="Song Q."/>
            <person name="Thelen J."/>
            <person name="Cheng J."/>
            <person name="Xu D."/>
            <person name="Hellsten U."/>
            <person name="May G."/>
            <person name="Yu Y."/>
            <person name="Sakurai T."/>
            <person name="Umezawa T."/>
            <person name="Bhattacharyya M."/>
            <person name="Sandhu D."/>
            <person name="Valliyodan B."/>
            <person name="Lindquist E."/>
            <person name="Peto M."/>
            <person name="Grant D."/>
            <person name="Shu S."/>
            <person name="Goodstein D."/>
            <person name="Barry K."/>
            <person name="Futrell-Griggs M."/>
            <person name="Abernathy B."/>
            <person name="Du J."/>
            <person name="Tian Z."/>
            <person name="Zhu L."/>
            <person name="Gill N."/>
            <person name="Joshi T."/>
            <person name="Libault M."/>
            <person name="Sethuraman A."/>
            <person name="Zhang X."/>
            <person name="Shinozaki K."/>
            <person name="Nguyen H."/>
            <person name="Wing R."/>
            <person name="Cregan P."/>
            <person name="Specht J."/>
            <person name="Grimwood J."/>
            <person name="Rokhsar D."/>
            <person name="Stacey G."/>
            <person name="Shoemaker R."/>
            <person name="Jackson S."/>
        </authorList>
    </citation>
    <scope>NUCLEOTIDE SEQUENCE</scope>
    <source>
        <tissue evidence="1">Callus</tissue>
    </source>
</reference>